<proteinExistence type="predicted"/>
<sequence length="42" mass="4680">MSFSNWHRASVKHYSCVIPDFIGTAPDVLKTGLYHYALILAG</sequence>
<organism evidence="1 2">
    <name type="scientific">Alteromonas gilva</name>
    <dbReference type="NCBI Taxonomy" id="2987522"/>
    <lineage>
        <taxon>Bacteria</taxon>
        <taxon>Pseudomonadati</taxon>
        <taxon>Pseudomonadota</taxon>
        <taxon>Gammaproteobacteria</taxon>
        <taxon>Alteromonadales</taxon>
        <taxon>Alteromonadaceae</taxon>
        <taxon>Alteromonas/Salinimonas group</taxon>
        <taxon>Alteromonas</taxon>
    </lineage>
</organism>
<evidence type="ECO:0000313" key="1">
    <source>
        <dbReference type="EMBL" id="MDC8829731.1"/>
    </source>
</evidence>
<gene>
    <name evidence="1" type="ORF">OIK42_03035</name>
</gene>
<comment type="caution">
    <text evidence="1">The sequence shown here is derived from an EMBL/GenBank/DDBJ whole genome shotgun (WGS) entry which is preliminary data.</text>
</comment>
<dbReference type="RefSeq" id="WP_273638277.1">
    <property type="nucleotide sequence ID" value="NZ_JAQQXP010000001.1"/>
</dbReference>
<dbReference type="EMBL" id="JAQQXP010000001">
    <property type="protein sequence ID" value="MDC8829731.1"/>
    <property type="molecule type" value="Genomic_DNA"/>
</dbReference>
<accession>A0ABT5KZV4</accession>
<protein>
    <submittedName>
        <fullName evidence="1">Uncharacterized protein</fullName>
    </submittedName>
</protein>
<keyword evidence="2" id="KW-1185">Reference proteome</keyword>
<name>A0ABT5KZV4_9ALTE</name>
<reference evidence="1 2" key="1">
    <citation type="submission" date="2022-10" db="EMBL/GenBank/DDBJ databases">
        <title>Alteromonas sp. chi3 Genome sequencing.</title>
        <authorList>
            <person name="Park S."/>
        </authorList>
    </citation>
    <scope>NUCLEOTIDE SEQUENCE [LARGE SCALE GENOMIC DNA]</scope>
    <source>
        <strain evidence="2">chi3</strain>
    </source>
</reference>
<dbReference type="Proteomes" id="UP001218788">
    <property type="component" value="Unassembled WGS sequence"/>
</dbReference>
<evidence type="ECO:0000313" key="2">
    <source>
        <dbReference type="Proteomes" id="UP001218788"/>
    </source>
</evidence>